<dbReference type="InterPro" id="IPR001972">
    <property type="entry name" value="Stomatin_HflK_fam"/>
</dbReference>
<dbReference type="Pfam" id="PF01145">
    <property type="entry name" value="Band_7"/>
    <property type="match status" value="1"/>
</dbReference>
<dbReference type="Gene3D" id="3.30.479.30">
    <property type="entry name" value="Band 7 domain"/>
    <property type="match status" value="1"/>
</dbReference>
<sequence>MTAMLGHSARGGRDRRDEGERYPLYEGASGNGRTDVEFGAAADAYRSGRDRRSSRLGAVALQAAFGLALFAVVLAAAWQAAGGVSLLALVAAAVVGLLGLSSIHVALDWERFVVLRGGRFQRLAGPGIFFTIPLLEYCTLRVDQRTQVTPFGAEETLTADVVPLDVDAVLFWVIWDPEKACTEVEDCCFAVALTAQTALRDAIGRADASEVIMRRDQLDQEIKDAIEARVGDWGITVLGVEVRNIILPRALQDVMSQEAQAERRRSARLTLMESEKMVAELLSEAAEVYRNDEIAYDLRRMHLVHEGMRDENSSLVVPSAYTEGFSEKPAGLEEKPPAR</sequence>
<comment type="similarity">
    <text evidence="1">Belongs to the band 7/mec-2 family.</text>
</comment>
<keyword evidence="3" id="KW-1133">Transmembrane helix</keyword>
<reference evidence="5" key="1">
    <citation type="submission" date="2021-11" db="EMBL/GenBank/DDBJ databases">
        <title>A Novel Adlercreutzia Species, isolated from a Allomyrina dichotoma larva feces.</title>
        <authorList>
            <person name="Suh M.K."/>
        </authorList>
    </citation>
    <scope>NUCLEOTIDE SEQUENCE</scope>
    <source>
        <strain evidence="5">JBNU-10</strain>
    </source>
</reference>
<gene>
    <name evidence="5" type="ORF">LPT13_08680</name>
</gene>
<dbReference type="InterPro" id="IPR043202">
    <property type="entry name" value="Band-7_stomatin-like"/>
</dbReference>
<accession>A0ABS9WHZ6</accession>
<dbReference type="Proteomes" id="UP001430755">
    <property type="component" value="Unassembled WGS sequence"/>
</dbReference>
<evidence type="ECO:0000256" key="1">
    <source>
        <dbReference type="ARBA" id="ARBA00008164"/>
    </source>
</evidence>
<proteinExistence type="inferred from homology"/>
<feature type="domain" description="Band 7" evidence="4">
    <location>
        <begin position="101"/>
        <end position="259"/>
    </location>
</feature>
<organism evidence="5 6">
    <name type="scientific">Adlercreutzia faecimuris</name>
    <dbReference type="NCBI Taxonomy" id="2897341"/>
    <lineage>
        <taxon>Bacteria</taxon>
        <taxon>Bacillati</taxon>
        <taxon>Actinomycetota</taxon>
        <taxon>Coriobacteriia</taxon>
        <taxon>Eggerthellales</taxon>
        <taxon>Eggerthellaceae</taxon>
        <taxon>Adlercreutzia</taxon>
    </lineage>
</organism>
<dbReference type="EMBL" id="JAJMLW010000003">
    <property type="protein sequence ID" value="MCI2242424.1"/>
    <property type="molecule type" value="Genomic_DNA"/>
</dbReference>
<name>A0ABS9WHZ6_9ACTN</name>
<dbReference type="PANTHER" id="PTHR10264">
    <property type="entry name" value="BAND 7 PROTEIN-RELATED"/>
    <property type="match status" value="1"/>
</dbReference>
<dbReference type="RefSeq" id="WP_242165679.1">
    <property type="nucleotide sequence ID" value="NZ_JAJMLW010000003.1"/>
</dbReference>
<evidence type="ECO:0000256" key="2">
    <source>
        <dbReference type="SAM" id="MobiDB-lite"/>
    </source>
</evidence>
<dbReference type="InterPro" id="IPR036013">
    <property type="entry name" value="Band_7/SPFH_dom_sf"/>
</dbReference>
<keyword evidence="3" id="KW-0812">Transmembrane</keyword>
<dbReference type="SUPFAM" id="SSF117892">
    <property type="entry name" value="Band 7/SPFH domain"/>
    <property type="match status" value="1"/>
</dbReference>
<dbReference type="InterPro" id="IPR001107">
    <property type="entry name" value="Band_7"/>
</dbReference>
<evidence type="ECO:0000313" key="5">
    <source>
        <dbReference type="EMBL" id="MCI2242424.1"/>
    </source>
</evidence>
<evidence type="ECO:0000259" key="4">
    <source>
        <dbReference type="SMART" id="SM00244"/>
    </source>
</evidence>
<evidence type="ECO:0000256" key="3">
    <source>
        <dbReference type="SAM" id="Phobius"/>
    </source>
</evidence>
<keyword evidence="6" id="KW-1185">Reference proteome</keyword>
<dbReference type="Gene3D" id="6.10.250.2090">
    <property type="match status" value="1"/>
</dbReference>
<dbReference type="PRINTS" id="PR00721">
    <property type="entry name" value="STOMATIN"/>
</dbReference>
<feature type="transmembrane region" description="Helical" evidence="3">
    <location>
        <begin position="84"/>
        <end position="107"/>
    </location>
</feature>
<dbReference type="SMART" id="SM00244">
    <property type="entry name" value="PHB"/>
    <property type="match status" value="1"/>
</dbReference>
<protein>
    <submittedName>
        <fullName evidence="5">Slipin family protein</fullName>
    </submittedName>
</protein>
<dbReference type="PANTHER" id="PTHR10264:SF19">
    <property type="entry name" value="AT06885P-RELATED"/>
    <property type="match status" value="1"/>
</dbReference>
<evidence type="ECO:0000313" key="6">
    <source>
        <dbReference type="Proteomes" id="UP001430755"/>
    </source>
</evidence>
<feature type="transmembrane region" description="Helical" evidence="3">
    <location>
        <begin position="56"/>
        <end position="78"/>
    </location>
</feature>
<feature type="region of interest" description="Disordered" evidence="2">
    <location>
        <begin position="1"/>
        <end position="28"/>
    </location>
</feature>
<comment type="caution">
    <text evidence="5">The sequence shown here is derived from an EMBL/GenBank/DDBJ whole genome shotgun (WGS) entry which is preliminary data.</text>
</comment>
<keyword evidence="3" id="KW-0472">Membrane</keyword>
<feature type="compositionally biased region" description="Basic and acidic residues" evidence="2">
    <location>
        <begin position="11"/>
        <end position="23"/>
    </location>
</feature>
<dbReference type="CDD" id="cd13775">
    <property type="entry name" value="SPFH_eoslipins_u3"/>
    <property type="match status" value="1"/>
</dbReference>